<keyword evidence="1" id="KW-0805">Transcription regulation</keyword>
<evidence type="ECO:0000313" key="8">
    <source>
        <dbReference type="Proteomes" id="UP000509510"/>
    </source>
</evidence>
<evidence type="ECO:0000256" key="2">
    <source>
        <dbReference type="ARBA" id="ARBA00023125"/>
    </source>
</evidence>
<dbReference type="GO" id="GO:0008270">
    <property type="term" value="F:zinc ion binding"/>
    <property type="evidence" value="ECO:0007669"/>
    <property type="project" value="InterPro"/>
</dbReference>
<reference evidence="8" key="1">
    <citation type="submission" date="2020-06" db="EMBL/GenBank/DDBJ databases">
        <title>A chromosome-scale genome assembly of Talaromyces rugulosus W13939.</title>
        <authorList>
            <person name="Wang B."/>
            <person name="Guo L."/>
            <person name="Ye K."/>
            <person name="Wang L."/>
        </authorList>
    </citation>
    <scope>NUCLEOTIDE SEQUENCE [LARGE SCALE GENOMIC DNA]</scope>
    <source>
        <strain evidence="8">W13939</strain>
    </source>
</reference>
<evidence type="ECO:0000256" key="5">
    <source>
        <dbReference type="SAM" id="MobiDB-lite"/>
    </source>
</evidence>
<dbReference type="InterPro" id="IPR021858">
    <property type="entry name" value="Fun_TF"/>
</dbReference>
<dbReference type="Gene3D" id="4.10.240.10">
    <property type="entry name" value="Zn(2)-C6 fungal-type DNA-binding domain"/>
    <property type="match status" value="1"/>
</dbReference>
<dbReference type="PROSITE" id="PS50048">
    <property type="entry name" value="ZN2_CY6_FUNGAL_2"/>
    <property type="match status" value="1"/>
</dbReference>
<dbReference type="Pfam" id="PF00172">
    <property type="entry name" value="Zn_clus"/>
    <property type="match status" value="1"/>
</dbReference>
<dbReference type="GeneID" id="55987710"/>
<dbReference type="KEGG" id="trg:TRUGW13939_00195"/>
<gene>
    <name evidence="7" type="ORF">TRUGW13939_00195</name>
</gene>
<feature type="compositionally biased region" description="Basic residues" evidence="5">
    <location>
        <begin position="1"/>
        <end position="12"/>
    </location>
</feature>
<dbReference type="OrthoDB" id="4937900at2759"/>
<dbReference type="PROSITE" id="PS00463">
    <property type="entry name" value="ZN2_CY6_FUNGAL_1"/>
    <property type="match status" value="1"/>
</dbReference>
<dbReference type="CDD" id="cd00067">
    <property type="entry name" value="GAL4"/>
    <property type="match status" value="1"/>
</dbReference>
<dbReference type="PANTHER" id="PTHR47784">
    <property type="entry name" value="STEROL UPTAKE CONTROL PROTEIN 2"/>
    <property type="match status" value="1"/>
</dbReference>
<dbReference type="EMBL" id="CP055898">
    <property type="protein sequence ID" value="QKX53121.1"/>
    <property type="molecule type" value="Genomic_DNA"/>
</dbReference>
<dbReference type="Pfam" id="PF11951">
    <property type="entry name" value="Fungal_trans_2"/>
    <property type="match status" value="1"/>
</dbReference>
<feature type="region of interest" description="Disordered" evidence="5">
    <location>
        <begin position="54"/>
        <end position="91"/>
    </location>
</feature>
<dbReference type="AlphaFoldDB" id="A0A7H8QHY2"/>
<dbReference type="Proteomes" id="UP000509510">
    <property type="component" value="Chromosome I"/>
</dbReference>
<evidence type="ECO:0000259" key="6">
    <source>
        <dbReference type="PROSITE" id="PS50048"/>
    </source>
</evidence>
<feature type="compositionally biased region" description="Low complexity" evidence="5">
    <location>
        <begin position="127"/>
        <end position="151"/>
    </location>
</feature>
<keyword evidence="2" id="KW-0238">DNA-binding</keyword>
<keyword evidence="4" id="KW-0539">Nucleus</keyword>
<feature type="domain" description="Zn(2)-C6 fungal-type" evidence="6">
    <location>
        <begin position="13"/>
        <end position="43"/>
    </location>
</feature>
<protein>
    <recommendedName>
        <fullName evidence="6">Zn(2)-C6 fungal-type domain-containing protein</fullName>
    </recommendedName>
</protein>
<dbReference type="RefSeq" id="XP_035339300.1">
    <property type="nucleotide sequence ID" value="XM_035483407.1"/>
</dbReference>
<name>A0A7H8QHY2_TALRU</name>
<feature type="region of interest" description="Disordered" evidence="5">
    <location>
        <begin position="127"/>
        <end position="156"/>
    </location>
</feature>
<dbReference type="PANTHER" id="PTHR47784:SF5">
    <property type="entry name" value="STEROL UPTAKE CONTROL PROTEIN 2"/>
    <property type="match status" value="1"/>
</dbReference>
<dbReference type="InterPro" id="IPR053157">
    <property type="entry name" value="Sterol_Uptake_Regulator"/>
</dbReference>
<proteinExistence type="predicted"/>
<dbReference type="SMART" id="SM00066">
    <property type="entry name" value="GAL4"/>
    <property type="match status" value="1"/>
</dbReference>
<organism evidence="7 8">
    <name type="scientific">Talaromyces rugulosus</name>
    <name type="common">Penicillium rugulosum</name>
    <dbReference type="NCBI Taxonomy" id="121627"/>
    <lineage>
        <taxon>Eukaryota</taxon>
        <taxon>Fungi</taxon>
        <taxon>Dikarya</taxon>
        <taxon>Ascomycota</taxon>
        <taxon>Pezizomycotina</taxon>
        <taxon>Eurotiomycetes</taxon>
        <taxon>Eurotiomycetidae</taxon>
        <taxon>Eurotiales</taxon>
        <taxon>Trichocomaceae</taxon>
        <taxon>Talaromyces</taxon>
        <taxon>Talaromyces sect. Islandici</taxon>
    </lineage>
</organism>
<accession>A0A7H8QHY2</accession>
<evidence type="ECO:0000313" key="7">
    <source>
        <dbReference type="EMBL" id="QKX53121.1"/>
    </source>
</evidence>
<dbReference type="InterPro" id="IPR001138">
    <property type="entry name" value="Zn2Cys6_DnaBD"/>
</dbReference>
<evidence type="ECO:0000256" key="4">
    <source>
        <dbReference type="ARBA" id="ARBA00023242"/>
    </source>
</evidence>
<evidence type="ECO:0000256" key="1">
    <source>
        <dbReference type="ARBA" id="ARBA00023015"/>
    </source>
</evidence>
<dbReference type="GO" id="GO:0001228">
    <property type="term" value="F:DNA-binding transcription activator activity, RNA polymerase II-specific"/>
    <property type="evidence" value="ECO:0007669"/>
    <property type="project" value="TreeGrafter"/>
</dbReference>
<dbReference type="SUPFAM" id="SSF57701">
    <property type="entry name" value="Zn2/Cys6 DNA-binding domain"/>
    <property type="match status" value="1"/>
</dbReference>
<sequence>MAQRRFHKKSRHGCSQCKHNRTKCDENSPTCGRCERIGLVCSLASQSSGLIFIPANPAEPENSSNTTIATTSSSRGNHHSSGNRGLSPVPRSSVVRAANTFTSLSPHSLQNNSFGLTTTNAVLKSDSSSSTTAINNNNNTTPNDSPNSNPDGLSATSLAPVVTDIERERLKLMTHYTQHTAQSITDFGVQTGDASLWRDWVVELAFEYDFLLYGLLGLSALHLALQCDSNDSIQKQHYTILAIQHYDRGIALFRPYLNDLDSASQDSLFGFSVIVALYSFGIQRVPPFLTSNSNSIARLHQALSLLRSSSHIAKKDFEALRRGRWSGMLVPLPDSHYKLPQAMEDMLIKLGQYTSKTITTSTQQEMYMCCIEALRINLALAVEYDRAQVRVSFLAVATPDEFWSMVCIGEPLALAILANFAVILYWLRQTIWLQGWGRETVEAVREALPVEWHDCIAWAVQETELS</sequence>
<keyword evidence="8" id="KW-1185">Reference proteome</keyword>
<evidence type="ECO:0000256" key="3">
    <source>
        <dbReference type="ARBA" id="ARBA00023163"/>
    </source>
</evidence>
<feature type="region of interest" description="Disordered" evidence="5">
    <location>
        <begin position="1"/>
        <end position="28"/>
    </location>
</feature>
<feature type="compositionally biased region" description="Low complexity" evidence="5">
    <location>
        <begin position="62"/>
        <end position="84"/>
    </location>
</feature>
<dbReference type="GO" id="GO:0003677">
    <property type="term" value="F:DNA binding"/>
    <property type="evidence" value="ECO:0007669"/>
    <property type="project" value="UniProtKB-KW"/>
</dbReference>
<keyword evidence="3" id="KW-0804">Transcription</keyword>
<dbReference type="InterPro" id="IPR036864">
    <property type="entry name" value="Zn2-C6_fun-type_DNA-bd_sf"/>
</dbReference>